<dbReference type="CDD" id="cd05403">
    <property type="entry name" value="NT_KNTase_like"/>
    <property type="match status" value="1"/>
</dbReference>
<dbReference type="PANTHER" id="PTHR33933:SF1">
    <property type="entry name" value="PROTEIN ADENYLYLTRANSFERASE MNTA-RELATED"/>
    <property type="match status" value="1"/>
</dbReference>
<feature type="domain" description="Polymerase beta nucleotidyltransferase" evidence="1">
    <location>
        <begin position="71"/>
        <end position="126"/>
    </location>
</feature>
<comment type="caution">
    <text evidence="2">The sequence shown here is derived from an EMBL/GenBank/DDBJ whole genome shotgun (WGS) entry which is preliminary data.</text>
</comment>
<dbReference type="Proteomes" id="UP000050360">
    <property type="component" value="Unassembled WGS sequence"/>
</dbReference>
<dbReference type="InterPro" id="IPR041633">
    <property type="entry name" value="Polbeta"/>
</dbReference>
<reference evidence="2 3" key="1">
    <citation type="submission" date="2015-09" db="EMBL/GenBank/DDBJ databases">
        <title>A metagenomics-based metabolic model of nitrate-dependent anaerobic oxidation of methane by Methanoperedens-like archaea.</title>
        <authorList>
            <person name="Arshad A."/>
            <person name="Speth D.R."/>
            <person name="De Graaf R.M."/>
            <person name="Op Den Camp H.J."/>
            <person name="Jetten M.S."/>
            <person name="Welte C.U."/>
        </authorList>
    </citation>
    <scope>NUCLEOTIDE SEQUENCE [LARGE SCALE GENOMIC DNA]</scope>
</reference>
<dbReference type="GO" id="GO:0016740">
    <property type="term" value="F:transferase activity"/>
    <property type="evidence" value="ECO:0007669"/>
    <property type="project" value="UniProtKB-KW"/>
</dbReference>
<organism evidence="2 3">
    <name type="scientific">Candidatus Methanoperedens nitratireducens</name>
    <dbReference type="NCBI Taxonomy" id="1392998"/>
    <lineage>
        <taxon>Archaea</taxon>
        <taxon>Methanobacteriati</taxon>
        <taxon>Methanobacteriota</taxon>
        <taxon>Stenosarchaea group</taxon>
        <taxon>Methanomicrobia</taxon>
        <taxon>Methanosarcinales</taxon>
        <taxon>ANME-2 cluster</taxon>
        <taxon>Candidatus Methanoperedentaceae</taxon>
        <taxon>Candidatus Methanoperedens</taxon>
    </lineage>
</organism>
<gene>
    <name evidence="2" type="ORF">MPEBLZ_02802</name>
</gene>
<dbReference type="Pfam" id="PF18765">
    <property type="entry name" value="Polbeta"/>
    <property type="match status" value="1"/>
</dbReference>
<sequence>MPRNLFRGEKVGALQNKKKNFNYLSKRQVNQKWLIRVNIKSFTTNYKIMQENIKLIIEEFKAKVQNLYGKRLKNIILYGSWARGDQKEHSDIDLAILLEGDVNPGKEIDRMINIITDLQMKYNALISVYPVSEKNYSAVKSPLLINIHKEGITA</sequence>
<dbReference type="Gene3D" id="3.30.460.10">
    <property type="entry name" value="Beta Polymerase, domain 2"/>
    <property type="match status" value="1"/>
</dbReference>
<dbReference type="InterPro" id="IPR043519">
    <property type="entry name" value="NT_sf"/>
</dbReference>
<dbReference type="AlphaFoldDB" id="A0A0P8A392"/>
<evidence type="ECO:0000259" key="1">
    <source>
        <dbReference type="Pfam" id="PF18765"/>
    </source>
</evidence>
<dbReference type="SUPFAM" id="SSF81301">
    <property type="entry name" value="Nucleotidyltransferase"/>
    <property type="match status" value="1"/>
</dbReference>
<name>A0A0P8A392_9EURY</name>
<accession>A0A0P8A392</accession>
<proteinExistence type="predicted"/>
<protein>
    <submittedName>
        <fullName evidence="2">Nucleotidyltransferase domain protein</fullName>
    </submittedName>
</protein>
<dbReference type="InterPro" id="IPR052548">
    <property type="entry name" value="Type_VII_TA_antitoxin"/>
</dbReference>
<evidence type="ECO:0000313" key="2">
    <source>
        <dbReference type="EMBL" id="KPQ42592.1"/>
    </source>
</evidence>
<keyword evidence="2" id="KW-0808">Transferase</keyword>
<dbReference type="PANTHER" id="PTHR33933">
    <property type="entry name" value="NUCLEOTIDYLTRANSFERASE"/>
    <property type="match status" value="1"/>
</dbReference>
<dbReference type="EMBL" id="LKCM01000218">
    <property type="protein sequence ID" value="KPQ42592.1"/>
    <property type="molecule type" value="Genomic_DNA"/>
</dbReference>
<evidence type="ECO:0000313" key="3">
    <source>
        <dbReference type="Proteomes" id="UP000050360"/>
    </source>
</evidence>